<protein>
    <submittedName>
        <fullName evidence="2">Acyltransferase</fullName>
    </submittedName>
</protein>
<dbReference type="RefSeq" id="WP_170094837.1">
    <property type="nucleotide sequence ID" value="NZ_WOYG01000001.1"/>
</dbReference>
<dbReference type="InterPro" id="IPR007607">
    <property type="entry name" value="BacA/B"/>
</dbReference>
<organism evidence="2 3">
    <name type="scientific">Halomicrobium mukohataei</name>
    <dbReference type="NCBI Taxonomy" id="57705"/>
    <lineage>
        <taxon>Archaea</taxon>
        <taxon>Methanobacteriati</taxon>
        <taxon>Methanobacteriota</taxon>
        <taxon>Stenosarchaea group</taxon>
        <taxon>Halobacteria</taxon>
        <taxon>Halobacteriales</taxon>
        <taxon>Haloarculaceae</taxon>
        <taxon>Halomicrobium</taxon>
    </lineage>
</organism>
<dbReference type="InterPro" id="IPR011004">
    <property type="entry name" value="Trimer_LpxA-like_sf"/>
</dbReference>
<proteinExistence type="predicted"/>
<dbReference type="AlphaFoldDB" id="A0A847TYR2"/>
<accession>A0A847TYR2</accession>
<keyword evidence="2" id="KW-0012">Acyltransferase</keyword>
<evidence type="ECO:0000313" key="2">
    <source>
        <dbReference type="EMBL" id="NLV11132.1"/>
    </source>
</evidence>
<evidence type="ECO:0000256" key="1">
    <source>
        <dbReference type="SAM" id="MobiDB-lite"/>
    </source>
</evidence>
<dbReference type="Pfam" id="PF04519">
    <property type="entry name" value="Bactofilin"/>
    <property type="match status" value="1"/>
</dbReference>
<dbReference type="Gene3D" id="2.160.10.10">
    <property type="entry name" value="Hexapeptide repeat proteins"/>
    <property type="match status" value="2"/>
</dbReference>
<dbReference type="SUPFAM" id="SSF51161">
    <property type="entry name" value="Trimeric LpxA-like enzymes"/>
    <property type="match status" value="2"/>
</dbReference>
<feature type="region of interest" description="Disordered" evidence="1">
    <location>
        <begin position="298"/>
        <end position="355"/>
    </location>
</feature>
<dbReference type="GO" id="GO:0016746">
    <property type="term" value="F:acyltransferase activity"/>
    <property type="evidence" value="ECO:0007669"/>
    <property type="project" value="UniProtKB-KW"/>
</dbReference>
<dbReference type="EMBL" id="WOYG01000001">
    <property type="protein sequence ID" value="NLV11132.1"/>
    <property type="molecule type" value="Genomic_DNA"/>
</dbReference>
<name>A0A847TYR2_9EURY</name>
<dbReference type="PANTHER" id="PTHR35024">
    <property type="entry name" value="HYPOTHETICAL CYTOSOLIC PROTEIN"/>
    <property type="match status" value="1"/>
</dbReference>
<gene>
    <name evidence="2" type="ORF">GOC74_14475</name>
</gene>
<evidence type="ECO:0000313" key="3">
    <source>
        <dbReference type="Proteomes" id="UP000608662"/>
    </source>
</evidence>
<sequence>MRLGSDPLDRLSIPDGTTVEEHDLVTDGNVIVGGQSTVDFGVRGHSVMAGERVSFGGHIEAEGDCRLDMWCTVDDNVLVGENAYLGERVQIDGELKVAGDLDIGDDVDIEDGFEANGWIVIRNPMPTIVFLFVYLSQLLRVGEEEAAEEVLSSLTDDDGPDHDPLLIPRGATVSDDRWQVSTPATIGDDCRLHGNVRAEELTVGRDGVVFGSLRARGDIVVGRGTEIKGDVTTRSGDVRIGPGVTVWGDVVAENVALHENATVDGTMRASGEMRMHTDEVLDRPDETAEAMAEAAEELGDDQAAIAAADETAAGENDETSEEGQGAASDEAADAMTSDEAADAMTSDDEPVEARE</sequence>
<reference evidence="2" key="1">
    <citation type="submission" date="2019-12" db="EMBL/GenBank/DDBJ databases">
        <title>Whole-genome sequence of Halomicrobium mukohataei pws1.</title>
        <authorList>
            <person name="Verma D.K."/>
            <person name="Gopal K."/>
            <person name="Prasad E.S."/>
        </authorList>
    </citation>
    <scope>NUCLEOTIDE SEQUENCE</scope>
    <source>
        <strain evidence="2">Pws1</strain>
    </source>
</reference>
<dbReference type="PANTHER" id="PTHR35024:SF4">
    <property type="entry name" value="POLYMER-FORMING CYTOSKELETAL PROTEIN"/>
    <property type="match status" value="1"/>
</dbReference>
<dbReference type="Proteomes" id="UP000608662">
    <property type="component" value="Unassembled WGS sequence"/>
</dbReference>
<keyword evidence="2" id="KW-0808">Transferase</keyword>
<comment type="caution">
    <text evidence="2">The sequence shown here is derived from an EMBL/GenBank/DDBJ whole genome shotgun (WGS) entry which is preliminary data.</text>
</comment>
<feature type="compositionally biased region" description="Low complexity" evidence="1">
    <location>
        <begin position="301"/>
        <end position="314"/>
    </location>
</feature>
<feature type="compositionally biased region" description="Acidic residues" evidence="1">
    <location>
        <begin position="339"/>
        <end position="355"/>
    </location>
</feature>